<keyword evidence="1" id="KW-1133">Transmembrane helix</keyword>
<dbReference type="InterPro" id="IPR052712">
    <property type="entry name" value="Acid_resist_chaperone_HdeD"/>
</dbReference>
<feature type="transmembrane region" description="Helical" evidence="1">
    <location>
        <begin position="172"/>
        <end position="192"/>
    </location>
</feature>
<dbReference type="Proteomes" id="UP001596472">
    <property type="component" value="Unassembled WGS sequence"/>
</dbReference>
<evidence type="ECO:0000313" key="3">
    <source>
        <dbReference type="Proteomes" id="UP001596472"/>
    </source>
</evidence>
<name>A0ABW2LB77_9BACT</name>
<proteinExistence type="predicted"/>
<feature type="transmembrane region" description="Helical" evidence="1">
    <location>
        <begin position="28"/>
        <end position="47"/>
    </location>
</feature>
<dbReference type="PANTHER" id="PTHR34989:SF1">
    <property type="entry name" value="PROTEIN HDED"/>
    <property type="match status" value="1"/>
</dbReference>
<feature type="transmembrane region" description="Helical" evidence="1">
    <location>
        <begin position="86"/>
        <end position="106"/>
    </location>
</feature>
<comment type="caution">
    <text evidence="2">The sequence shown here is derived from an EMBL/GenBank/DDBJ whole genome shotgun (WGS) entry which is preliminary data.</text>
</comment>
<accession>A0ABW2LB77</accession>
<dbReference type="EMBL" id="JBHTBS010000008">
    <property type="protein sequence ID" value="MFC7338623.1"/>
    <property type="molecule type" value="Genomic_DNA"/>
</dbReference>
<dbReference type="InterPro" id="IPR005325">
    <property type="entry name" value="DUF308_memb"/>
</dbReference>
<protein>
    <submittedName>
        <fullName evidence="2">HdeD family acid-resistance protein</fullName>
    </submittedName>
</protein>
<dbReference type="PANTHER" id="PTHR34989">
    <property type="entry name" value="PROTEIN HDED"/>
    <property type="match status" value="1"/>
</dbReference>
<evidence type="ECO:0000256" key="1">
    <source>
        <dbReference type="SAM" id="Phobius"/>
    </source>
</evidence>
<organism evidence="2 3">
    <name type="scientific">Haloferula chungangensis</name>
    <dbReference type="NCBI Taxonomy" id="1048331"/>
    <lineage>
        <taxon>Bacteria</taxon>
        <taxon>Pseudomonadati</taxon>
        <taxon>Verrucomicrobiota</taxon>
        <taxon>Verrucomicrobiia</taxon>
        <taxon>Verrucomicrobiales</taxon>
        <taxon>Verrucomicrobiaceae</taxon>
        <taxon>Haloferula</taxon>
    </lineage>
</organism>
<keyword evidence="1" id="KW-0812">Transmembrane</keyword>
<keyword evidence="1" id="KW-0472">Membrane</keyword>
<keyword evidence="3" id="KW-1185">Reference proteome</keyword>
<gene>
    <name evidence="2" type="ORF">ACFQY0_15615</name>
</gene>
<sequence>MSTPESAPETSIESQTVDAMRQWVGARWWVLLLRGLLLMVLGIYALFNPGLSLMAWAFAVGCYLIADSVLALVAGFSGRSESRGWTIARGILGILAGVFVLGHPLAFGAIAALSVIFIIAGWSIFGGVMEIVAAIRERKNIRGEGWMILNGVFSILFGVVIAMAPLLAASLFIRFCGVLAIVLGIVAIWGGFKLRQFGQAK</sequence>
<feature type="transmembrane region" description="Helical" evidence="1">
    <location>
        <begin position="112"/>
        <end position="135"/>
    </location>
</feature>
<reference evidence="3" key="1">
    <citation type="journal article" date="2019" name="Int. J. Syst. Evol. Microbiol.">
        <title>The Global Catalogue of Microorganisms (GCM) 10K type strain sequencing project: providing services to taxonomists for standard genome sequencing and annotation.</title>
        <authorList>
            <consortium name="The Broad Institute Genomics Platform"/>
            <consortium name="The Broad Institute Genome Sequencing Center for Infectious Disease"/>
            <person name="Wu L."/>
            <person name="Ma J."/>
        </authorList>
    </citation>
    <scope>NUCLEOTIDE SEQUENCE [LARGE SCALE GENOMIC DNA]</scope>
    <source>
        <strain evidence="3">CGMCC 4.1467</strain>
    </source>
</reference>
<evidence type="ECO:0000313" key="2">
    <source>
        <dbReference type="EMBL" id="MFC7338623.1"/>
    </source>
</evidence>
<feature type="transmembrane region" description="Helical" evidence="1">
    <location>
        <begin position="147"/>
        <end position="166"/>
    </location>
</feature>
<dbReference type="RefSeq" id="WP_379714165.1">
    <property type="nucleotide sequence ID" value="NZ_JBHTBS010000008.1"/>
</dbReference>
<feature type="transmembrane region" description="Helical" evidence="1">
    <location>
        <begin position="53"/>
        <end position="74"/>
    </location>
</feature>
<dbReference type="Pfam" id="PF03729">
    <property type="entry name" value="DUF308"/>
    <property type="match status" value="2"/>
</dbReference>